<keyword evidence="11" id="KW-0675">Receptor</keyword>
<keyword evidence="7 8" id="KW-0998">Cell outer membrane</keyword>
<dbReference type="AlphaFoldDB" id="A0A1H7MBN0"/>
<keyword evidence="5 9" id="KW-0732">Signal</keyword>
<evidence type="ECO:0000256" key="6">
    <source>
        <dbReference type="ARBA" id="ARBA00023136"/>
    </source>
</evidence>
<dbReference type="Gene3D" id="2.60.40.1120">
    <property type="entry name" value="Carboxypeptidase-like, regulatory domain"/>
    <property type="match status" value="1"/>
</dbReference>
<proteinExistence type="inferred from homology"/>
<evidence type="ECO:0000256" key="4">
    <source>
        <dbReference type="ARBA" id="ARBA00022692"/>
    </source>
</evidence>
<evidence type="ECO:0000313" key="12">
    <source>
        <dbReference type="Proteomes" id="UP000199421"/>
    </source>
</evidence>
<dbReference type="Gene3D" id="2.170.130.10">
    <property type="entry name" value="TonB-dependent receptor, plug domain"/>
    <property type="match status" value="1"/>
</dbReference>
<dbReference type="InterPro" id="IPR008969">
    <property type="entry name" value="CarboxyPept-like_regulatory"/>
</dbReference>
<dbReference type="PANTHER" id="PTHR30069">
    <property type="entry name" value="TONB-DEPENDENT OUTER MEMBRANE RECEPTOR"/>
    <property type="match status" value="1"/>
</dbReference>
<dbReference type="Pfam" id="PF07715">
    <property type="entry name" value="Plug"/>
    <property type="match status" value="1"/>
</dbReference>
<protein>
    <submittedName>
        <fullName evidence="11">Outer membrane receptor proteins, mostly Fe transport</fullName>
    </submittedName>
</protein>
<dbReference type="GO" id="GO:0015344">
    <property type="term" value="F:siderophore uptake transmembrane transporter activity"/>
    <property type="evidence" value="ECO:0007669"/>
    <property type="project" value="TreeGrafter"/>
</dbReference>
<evidence type="ECO:0000259" key="10">
    <source>
        <dbReference type="Pfam" id="PF07715"/>
    </source>
</evidence>
<evidence type="ECO:0000256" key="8">
    <source>
        <dbReference type="PROSITE-ProRule" id="PRU01360"/>
    </source>
</evidence>
<dbReference type="Proteomes" id="UP000199421">
    <property type="component" value="Unassembled WGS sequence"/>
</dbReference>
<keyword evidence="2 8" id="KW-0813">Transport</keyword>
<name>A0A1H7MBN0_OLID1</name>
<feature type="domain" description="TonB-dependent receptor plug" evidence="10">
    <location>
        <begin position="141"/>
        <end position="219"/>
    </location>
</feature>
<keyword evidence="6 8" id="KW-0472">Membrane</keyword>
<dbReference type="SUPFAM" id="SSF56935">
    <property type="entry name" value="Porins"/>
    <property type="match status" value="1"/>
</dbReference>
<dbReference type="Pfam" id="PF13715">
    <property type="entry name" value="CarbopepD_reg_2"/>
    <property type="match status" value="1"/>
</dbReference>
<dbReference type="PANTHER" id="PTHR30069:SF29">
    <property type="entry name" value="HEMOGLOBIN AND HEMOGLOBIN-HAPTOGLOBIN-BINDING PROTEIN 1-RELATED"/>
    <property type="match status" value="1"/>
</dbReference>
<evidence type="ECO:0000313" key="11">
    <source>
        <dbReference type="EMBL" id="SEL08318.1"/>
    </source>
</evidence>
<dbReference type="STRING" id="407022.SAMN05661044_01930"/>
<dbReference type="SUPFAM" id="SSF49464">
    <property type="entry name" value="Carboxypeptidase regulatory domain-like"/>
    <property type="match status" value="1"/>
</dbReference>
<evidence type="ECO:0000256" key="9">
    <source>
        <dbReference type="SAM" id="SignalP"/>
    </source>
</evidence>
<dbReference type="Gene3D" id="2.40.170.20">
    <property type="entry name" value="TonB-dependent receptor, beta-barrel domain"/>
    <property type="match status" value="1"/>
</dbReference>
<evidence type="ECO:0000256" key="5">
    <source>
        <dbReference type="ARBA" id="ARBA00022729"/>
    </source>
</evidence>
<accession>A0A1H7MBN0</accession>
<evidence type="ECO:0000256" key="7">
    <source>
        <dbReference type="ARBA" id="ARBA00023237"/>
    </source>
</evidence>
<evidence type="ECO:0000256" key="1">
    <source>
        <dbReference type="ARBA" id="ARBA00004571"/>
    </source>
</evidence>
<comment type="similarity">
    <text evidence="8">Belongs to the TonB-dependent receptor family.</text>
</comment>
<evidence type="ECO:0000256" key="2">
    <source>
        <dbReference type="ARBA" id="ARBA00022448"/>
    </source>
</evidence>
<dbReference type="InterPro" id="IPR039426">
    <property type="entry name" value="TonB-dep_rcpt-like"/>
</dbReference>
<evidence type="ECO:0000256" key="3">
    <source>
        <dbReference type="ARBA" id="ARBA00022452"/>
    </source>
</evidence>
<dbReference type="InterPro" id="IPR036942">
    <property type="entry name" value="Beta-barrel_TonB_sf"/>
</dbReference>
<dbReference type="PROSITE" id="PS52016">
    <property type="entry name" value="TONB_DEPENDENT_REC_3"/>
    <property type="match status" value="1"/>
</dbReference>
<dbReference type="EMBL" id="FOAF01000001">
    <property type="protein sequence ID" value="SEL08318.1"/>
    <property type="molecule type" value="Genomic_DNA"/>
</dbReference>
<organism evidence="11 12">
    <name type="scientific">Olivibacter domesticus</name>
    <name type="common">Pseudosphingobacterium domesticum</name>
    <dbReference type="NCBI Taxonomy" id="407022"/>
    <lineage>
        <taxon>Bacteria</taxon>
        <taxon>Pseudomonadati</taxon>
        <taxon>Bacteroidota</taxon>
        <taxon>Sphingobacteriia</taxon>
        <taxon>Sphingobacteriales</taxon>
        <taxon>Sphingobacteriaceae</taxon>
        <taxon>Olivibacter</taxon>
    </lineage>
</organism>
<dbReference type="InterPro" id="IPR012910">
    <property type="entry name" value="Plug_dom"/>
</dbReference>
<reference evidence="12" key="1">
    <citation type="submission" date="2016-10" db="EMBL/GenBank/DDBJ databases">
        <authorList>
            <person name="Varghese N."/>
            <person name="Submissions S."/>
        </authorList>
    </citation>
    <scope>NUCLEOTIDE SEQUENCE [LARGE SCALE GENOMIC DNA]</scope>
    <source>
        <strain evidence="12">DSM 18733</strain>
    </source>
</reference>
<keyword evidence="12" id="KW-1185">Reference proteome</keyword>
<keyword evidence="3 8" id="KW-1134">Transmembrane beta strand</keyword>
<gene>
    <name evidence="11" type="ORF">SAMN05661044_01930</name>
</gene>
<dbReference type="InterPro" id="IPR037066">
    <property type="entry name" value="Plug_dom_sf"/>
</dbReference>
<feature type="signal peptide" evidence="9">
    <location>
        <begin position="1"/>
        <end position="20"/>
    </location>
</feature>
<keyword evidence="4 8" id="KW-0812">Transmembrane</keyword>
<dbReference type="GO" id="GO:0044718">
    <property type="term" value="P:siderophore transmembrane transport"/>
    <property type="evidence" value="ECO:0007669"/>
    <property type="project" value="TreeGrafter"/>
</dbReference>
<dbReference type="OrthoDB" id="9803050at2"/>
<sequence length="772" mass="86807">MKLFLLPALLSLFLFEFSFAQQVTISGTVRDASNGETLIGASVRVLEAPSSGVSANNYGFYSLSAPKGSYTIRISSIGYNAHEQKVDLNKDMRLDVSLDPNNQLDEVEINAVSSREQIESPQMGVNKISMKEISNVPVLFGERDVLKTIQLLPGVLAAGEGNSGFFVRGGTVDQNLVLLDEAMVYNASHLLGFFSTFNSDAIKDVNLYKGGMPAQYGGRLASVLDVNMLDGNNQQFGMDGGIGLIASRLKVEGPITKNKGSFMLSGRRTYADLFLKLSSDSSVNNSVLYFYDLNLKANYQLNQNNTVYLSGYFGKDVLGYSNEFGFDWGNVTGTLRWNHVFSSKLFSNTSLIYSDFKYNVDISDDDNDFQIASRIQNVNLKQDFHYFASNKSNIRFGLNLSRQEISPAGIDASENSDINSLKIENRQGAELAAYISHEWKPVSKWSFLYGLRLNTYLLLGPGEFRTYDAEGDVAGSTLYGKGKIVTSYFNLEPRFSANYRLNEQSSIKASYNRNTQNLHQLTNTTSTLPTDAWVLSSNNIQPQIADQGALGYYRNFNDDKYEFSVEVYYKDMQNQIDYKNTADLQANENVEAELVYGKGKAYGLELYLKKRVGRLNGWISYTLSRSKRRFDEINNGQWFAARQDRIHDVAIVGMYQLSKRWSVSGTFIYNTGNAVTFPSGKYSIGGKSTWYYTERNGYRMPDYHRLDLGATLESKPGGRFKSSWTFGIYNAYNRKNAYIIDFRENKNDPNVTEAYKVALFGIIPSVTWNFKF</sequence>
<dbReference type="GO" id="GO:0009279">
    <property type="term" value="C:cell outer membrane"/>
    <property type="evidence" value="ECO:0007669"/>
    <property type="project" value="UniProtKB-SubCell"/>
</dbReference>
<feature type="chain" id="PRO_5011777448" evidence="9">
    <location>
        <begin position="21"/>
        <end position="772"/>
    </location>
</feature>
<comment type="subcellular location">
    <subcellularLocation>
        <location evidence="1 8">Cell outer membrane</location>
        <topology evidence="1 8">Multi-pass membrane protein</topology>
    </subcellularLocation>
</comment>